<dbReference type="SMART" id="SM00342">
    <property type="entry name" value="HTH_ARAC"/>
    <property type="match status" value="1"/>
</dbReference>
<dbReference type="AlphaFoldDB" id="A0A2K2FMD1"/>
<evidence type="ECO:0000256" key="3">
    <source>
        <dbReference type="ARBA" id="ARBA00023163"/>
    </source>
</evidence>
<dbReference type="Pfam" id="PF02311">
    <property type="entry name" value="AraC_binding"/>
    <property type="match status" value="1"/>
</dbReference>
<sequence length="297" mass="35161">MKNEAGNTHNKRGYLNRDFELFHIKDQKNLQFEFHYHDFNKIIIFISGKVTYLIEGKAYRLKPWDVLLISSREVHKPIIDAEEVYERIVLWVNTDFLTRHSNPDCDLSSCFDRAYNEKFNLIRFDPSELKDIRTILSHMEEACKSNEFGSHILKNSLFMQFIVQINRKLISTRKNIESSDIEFDESISSILDYINENLGKDLSIEHIASRFFMSKYYLMHKFKNQTGYSLYNYILQKRLIAANELIKKGVPAMETSIECGFGDYSSFVRAFKKMFGSSPKKYYMNLQKEQKLNEKEH</sequence>
<keyword evidence="1" id="KW-0805">Transcription regulation</keyword>
<feature type="domain" description="HTH araC/xylS-type" evidence="4">
    <location>
        <begin position="188"/>
        <end position="285"/>
    </location>
</feature>
<evidence type="ECO:0000259" key="4">
    <source>
        <dbReference type="PROSITE" id="PS01124"/>
    </source>
</evidence>
<dbReference type="Gene3D" id="2.60.120.10">
    <property type="entry name" value="Jelly Rolls"/>
    <property type="match status" value="1"/>
</dbReference>
<dbReference type="PANTHER" id="PTHR43280:SF34">
    <property type="entry name" value="ARAC-FAMILY TRANSCRIPTIONAL REGULATOR"/>
    <property type="match status" value="1"/>
</dbReference>
<dbReference type="InterPro" id="IPR018060">
    <property type="entry name" value="HTH_AraC"/>
</dbReference>
<reference evidence="5 6" key="1">
    <citation type="submission" date="2017-06" db="EMBL/GenBank/DDBJ databases">
        <title>Investigating the central metabolism of Clostridium thermosuccinogenes.</title>
        <authorList>
            <person name="Koendjbiharie J.G."/>
            <person name="van Kranenburg R."/>
        </authorList>
    </citation>
    <scope>NUCLEOTIDE SEQUENCE [LARGE SCALE GENOMIC DNA]</scope>
    <source>
        <strain evidence="5 6">DSM 5806</strain>
    </source>
</reference>
<proteinExistence type="predicted"/>
<dbReference type="GO" id="GO:0043565">
    <property type="term" value="F:sequence-specific DNA binding"/>
    <property type="evidence" value="ECO:0007669"/>
    <property type="project" value="InterPro"/>
</dbReference>
<dbReference type="Pfam" id="PF12833">
    <property type="entry name" value="HTH_18"/>
    <property type="match status" value="1"/>
</dbReference>
<dbReference type="Proteomes" id="UP000236151">
    <property type="component" value="Unassembled WGS sequence"/>
</dbReference>
<protein>
    <submittedName>
        <fullName evidence="5">AraC family transcriptional regulator</fullName>
    </submittedName>
</protein>
<accession>A0A2K2FMD1</accession>
<dbReference type="Gene3D" id="1.10.10.60">
    <property type="entry name" value="Homeodomain-like"/>
    <property type="match status" value="2"/>
</dbReference>
<organism evidence="5 6">
    <name type="scientific">Clostridium thermosuccinogenes</name>
    <dbReference type="NCBI Taxonomy" id="84032"/>
    <lineage>
        <taxon>Bacteria</taxon>
        <taxon>Bacillati</taxon>
        <taxon>Bacillota</taxon>
        <taxon>Clostridia</taxon>
        <taxon>Eubacteriales</taxon>
        <taxon>Clostridiaceae</taxon>
        <taxon>Clostridium</taxon>
    </lineage>
</organism>
<dbReference type="InterPro" id="IPR014710">
    <property type="entry name" value="RmlC-like_jellyroll"/>
</dbReference>
<gene>
    <name evidence="5" type="ORF">CDQ84_01500</name>
</gene>
<evidence type="ECO:0000256" key="1">
    <source>
        <dbReference type="ARBA" id="ARBA00023015"/>
    </source>
</evidence>
<comment type="caution">
    <text evidence="5">The sequence shown here is derived from an EMBL/GenBank/DDBJ whole genome shotgun (WGS) entry which is preliminary data.</text>
</comment>
<dbReference type="EMBL" id="NIOJ01000002">
    <property type="protein sequence ID" value="PNU01368.1"/>
    <property type="molecule type" value="Genomic_DNA"/>
</dbReference>
<keyword evidence="3" id="KW-0804">Transcription</keyword>
<dbReference type="InterPro" id="IPR009057">
    <property type="entry name" value="Homeodomain-like_sf"/>
</dbReference>
<dbReference type="GO" id="GO:0003700">
    <property type="term" value="F:DNA-binding transcription factor activity"/>
    <property type="evidence" value="ECO:0007669"/>
    <property type="project" value="InterPro"/>
</dbReference>
<evidence type="ECO:0000313" key="6">
    <source>
        <dbReference type="Proteomes" id="UP000236151"/>
    </source>
</evidence>
<evidence type="ECO:0000256" key="2">
    <source>
        <dbReference type="ARBA" id="ARBA00023125"/>
    </source>
</evidence>
<dbReference type="SUPFAM" id="SSF51215">
    <property type="entry name" value="Regulatory protein AraC"/>
    <property type="match status" value="1"/>
</dbReference>
<dbReference type="InterPro" id="IPR037923">
    <property type="entry name" value="HTH-like"/>
</dbReference>
<keyword evidence="2" id="KW-0238">DNA-binding</keyword>
<keyword evidence="6" id="KW-1185">Reference proteome</keyword>
<dbReference type="PROSITE" id="PS01124">
    <property type="entry name" value="HTH_ARAC_FAMILY_2"/>
    <property type="match status" value="1"/>
</dbReference>
<evidence type="ECO:0000313" key="5">
    <source>
        <dbReference type="EMBL" id="PNU01368.1"/>
    </source>
</evidence>
<dbReference type="InterPro" id="IPR003313">
    <property type="entry name" value="AraC-bd"/>
</dbReference>
<dbReference type="PANTHER" id="PTHR43280">
    <property type="entry name" value="ARAC-FAMILY TRANSCRIPTIONAL REGULATOR"/>
    <property type="match status" value="1"/>
</dbReference>
<dbReference type="SUPFAM" id="SSF46689">
    <property type="entry name" value="Homeodomain-like"/>
    <property type="match status" value="2"/>
</dbReference>
<name>A0A2K2FMD1_9CLOT</name>
<dbReference type="KEGG" id="cthd:CDO33_04230"/>
<dbReference type="OrthoDB" id="9774814at2"/>